<dbReference type="GO" id="GO:0007165">
    <property type="term" value="P:signal transduction"/>
    <property type="evidence" value="ECO:0007669"/>
    <property type="project" value="InterPro"/>
</dbReference>
<reference evidence="7" key="2">
    <citation type="journal article" date="2007" name="PLoS Biol.">
        <title>Survey sequencing and comparative analysis of the elephant shark (Callorhinchus milii) genome.</title>
        <authorList>
            <person name="Venkatesh B."/>
            <person name="Kirkness E.F."/>
            <person name="Loh Y.H."/>
            <person name="Halpern A.L."/>
            <person name="Lee A.P."/>
            <person name="Johnson J."/>
            <person name="Dandona N."/>
            <person name="Viswanathan L.D."/>
            <person name="Tay A."/>
            <person name="Venter J.C."/>
            <person name="Strausberg R.L."/>
            <person name="Brenner S."/>
        </authorList>
    </citation>
    <scope>NUCLEOTIDE SEQUENCE [LARGE SCALE GENOMIC DNA]</scope>
</reference>
<dbReference type="GO" id="GO:0050830">
    <property type="term" value="P:defense response to Gram-positive bacterium"/>
    <property type="evidence" value="ECO:0007669"/>
    <property type="project" value="TreeGrafter"/>
</dbReference>
<dbReference type="GO" id="GO:0004888">
    <property type="term" value="F:transmembrane signaling receptor activity"/>
    <property type="evidence" value="ECO:0007669"/>
    <property type="project" value="InterPro"/>
</dbReference>
<feature type="chain" id="PRO_5021204987" evidence="4">
    <location>
        <begin position="17"/>
        <end position="266"/>
    </location>
</feature>
<dbReference type="SMART" id="SM00208">
    <property type="entry name" value="TNFR"/>
    <property type="match status" value="4"/>
</dbReference>
<comment type="caution">
    <text evidence="1">Lacks conserved residue(s) required for the propagation of feature annotation.</text>
</comment>
<dbReference type="Pfam" id="PF00020">
    <property type="entry name" value="TNFR_c6"/>
    <property type="match status" value="2"/>
</dbReference>
<feature type="signal peptide" evidence="4">
    <location>
        <begin position="1"/>
        <end position="16"/>
    </location>
</feature>
<dbReference type="Ensembl" id="ENSCMIT00000017125.1">
    <property type="protein sequence ID" value="ENSCMIP00000016792.1"/>
    <property type="gene ID" value="ENSCMIG00000008063.1"/>
</dbReference>
<dbReference type="GO" id="GO:0050829">
    <property type="term" value="P:defense response to Gram-negative bacterium"/>
    <property type="evidence" value="ECO:0007669"/>
    <property type="project" value="TreeGrafter"/>
</dbReference>
<dbReference type="PROSITE" id="PS50050">
    <property type="entry name" value="TNFR_NGFR_2"/>
    <property type="match status" value="1"/>
</dbReference>
<dbReference type="Gene3D" id="2.10.50.10">
    <property type="entry name" value="Tumor Necrosis Factor Receptor, subunit A, domain 2"/>
    <property type="match status" value="3"/>
</dbReference>
<dbReference type="PANTHER" id="PTHR46838:SF1">
    <property type="entry name" value="TUMOR NECROSIS FACTOR RECEPTOR SUPERFAMILY MEMBER 14"/>
    <property type="match status" value="1"/>
</dbReference>
<feature type="repeat" description="TNFR-Cys" evidence="1">
    <location>
        <begin position="52"/>
        <end position="94"/>
    </location>
</feature>
<keyword evidence="4" id="KW-0732">Signal</keyword>
<dbReference type="Proteomes" id="UP000314986">
    <property type="component" value="Unassembled WGS sequence"/>
</dbReference>
<dbReference type="GO" id="GO:0006915">
    <property type="term" value="P:apoptotic process"/>
    <property type="evidence" value="ECO:0007669"/>
    <property type="project" value="InterPro"/>
</dbReference>
<dbReference type="InterPro" id="IPR001368">
    <property type="entry name" value="TNFR/NGFR_Cys_rich_reg"/>
</dbReference>
<keyword evidence="7" id="KW-1185">Reference proteome</keyword>
<dbReference type="PANTHER" id="PTHR46838">
    <property type="entry name" value="TUMOR NECROSIS FACTOR RECEPTOR SUPERFAMILY MEMBER 14"/>
    <property type="match status" value="1"/>
</dbReference>
<keyword evidence="3" id="KW-0812">Transmembrane</keyword>
<dbReference type="GO" id="GO:2000406">
    <property type="term" value="P:positive regulation of T cell migration"/>
    <property type="evidence" value="ECO:0007669"/>
    <property type="project" value="TreeGrafter"/>
</dbReference>
<keyword evidence="3" id="KW-1133">Transmembrane helix</keyword>
<evidence type="ECO:0000256" key="3">
    <source>
        <dbReference type="SAM" id="Phobius"/>
    </source>
</evidence>
<evidence type="ECO:0000256" key="4">
    <source>
        <dbReference type="SAM" id="SignalP"/>
    </source>
</evidence>
<dbReference type="GO" id="GO:0006955">
    <property type="term" value="P:immune response"/>
    <property type="evidence" value="ECO:0007669"/>
    <property type="project" value="InterPro"/>
</dbReference>
<evidence type="ECO:0000256" key="2">
    <source>
        <dbReference type="SAM" id="MobiDB-lite"/>
    </source>
</evidence>
<sequence length="266" mass="29853">MLCIFIWFDHLQSVTCCDEGQYSIHGQCCQKCQAGSRVMEHCKEGSYSKCITCTQGEYISHPSGLEKCLKCDTCDSGMGLITAQECYNIQNSICHCKEGYFCVQREESGCKTCRKHSLCPVGERVKQKETIWEDAVCEKCPHGTYSDTVSTEQCKPWTKCEELNKLEVRPGNPSMDAECKEKMNIALIVLSIVIPVVIVVIGVGILWWKRRAVRKCTDGYWTHTDAAQTIKYCQPSDAHEPHMAASGTEAKDVDKIQLGNNQEEVS</sequence>
<protein>
    <submittedName>
        <fullName evidence="6">Tumor necrosis factor receptor superfamily member 14-like</fullName>
    </submittedName>
</protein>
<keyword evidence="3" id="KW-0472">Membrane</keyword>
<keyword evidence="1" id="KW-1015">Disulfide bond</keyword>
<reference evidence="7" key="1">
    <citation type="journal article" date="2006" name="Science">
        <title>Ancient noncoding elements conserved in the human genome.</title>
        <authorList>
            <person name="Venkatesh B."/>
            <person name="Kirkness E.F."/>
            <person name="Loh Y.H."/>
            <person name="Halpern A.L."/>
            <person name="Lee A.P."/>
            <person name="Johnson J."/>
            <person name="Dandona N."/>
            <person name="Viswanathan L.D."/>
            <person name="Tay A."/>
            <person name="Venter J.C."/>
            <person name="Strausberg R.L."/>
            <person name="Brenner S."/>
        </authorList>
    </citation>
    <scope>NUCLEOTIDE SEQUENCE [LARGE SCALE GENOMIC DNA]</scope>
</reference>
<dbReference type="GO" id="GO:0002720">
    <property type="term" value="P:positive regulation of cytokine production involved in immune response"/>
    <property type="evidence" value="ECO:0007669"/>
    <property type="project" value="TreeGrafter"/>
</dbReference>
<dbReference type="SUPFAM" id="SSF57586">
    <property type="entry name" value="TNF receptor-like"/>
    <property type="match status" value="2"/>
</dbReference>
<dbReference type="InterPro" id="IPR008063">
    <property type="entry name" value="Fas_rcpt"/>
</dbReference>
<evidence type="ECO:0000256" key="1">
    <source>
        <dbReference type="PROSITE-ProRule" id="PRU00206"/>
    </source>
</evidence>
<gene>
    <name evidence="6" type="primary">LOC103187656</name>
</gene>
<proteinExistence type="predicted"/>
<accession>A0A4W3HNU5</accession>
<dbReference type="PRINTS" id="PR01680">
    <property type="entry name" value="TNFACTORR6"/>
</dbReference>
<dbReference type="GeneTree" id="ENSGT00950000183126"/>
<dbReference type="AlphaFoldDB" id="A0A4W3HNU5"/>
<feature type="domain" description="TNFR-Cys" evidence="5">
    <location>
        <begin position="52"/>
        <end position="94"/>
    </location>
</feature>
<feature type="disulfide bond" evidence="1">
    <location>
        <begin position="53"/>
        <end position="68"/>
    </location>
</feature>
<evidence type="ECO:0000313" key="7">
    <source>
        <dbReference type="Proteomes" id="UP000314986"/>
    </source>
</evidence>
<reference evidence="6" key="4">
    <citation type="submission" date="2025-08" db="UniProtKB">
        <authorList>
            <consortium name="Ensembl"/>
        </authorList>
    </citation>
    <scope>IDENTIFICATION</scope>
</reference>
<reference evidence="7" key="3">
    <citation type="journal article" date="2014" name="Nature">
        <title>Elephant shark genome provides unique insights into gnathostome evolution.</title>
        <authorList>
            <consortium name="International Elephant Shark Genome Sequencing Consortium"/>
            <person name="Venkatesh B."/>
            <person name="Lee A.P."/>
            <person name="Ravi V."/>
            <person name="Maurya A.K."/>
            <person name="Lian M.M."/>
            <person name="Swann J.B."/>
            <person name="Ohta Y."/>
            <person name="Flajnik M.F."/>
            <person name="Sutoh Y."/>
            <person name="Kasahara M."/>
            <person name="Hoon S."/>
            <person name="Gangu V."/>
            <person name="Roy S.W."/>
            <person name="Irimia M."/>
            <person name="Korzh V."/>
            <person name="Kondrychyn I."/>
            <person name="Lim Z.W."/>
            <person name="Tay B.H."/>
            <person name="Tohari S."/>
            <person name="Kong K.W."/>
            <person name="Ho S."/>
            <person name="Lorente-Galdos B."/>
            <person name="Quilez J."/>
            <person name="Marques-Bonet T."/>
            <person name="Raney B.J."/>
            <person name="Ingham P.W."/>
            <person name="Tay A."/>
            <person name="Hillier L.W."/>
            <person name="Minx P."/>
            <person name="Boehm T."/>
            <person name="Wilson R.K."/>
            <person name="Brenner S."/>
            <person name="Warren W.C."/>
        </authorList>
    </citation>
    <scope>NUCLEOTIDE SEQUENCE [LARGE SCALE GENOMIC DNA]</scope>
</reference>
<feature type="region of interest" description="Disordered" evidence="2">
    <location>
        <begin position="238"/>
        <end position="266"/>
    </location>
</feature>
<feature type="transmembrane region" description="Helical" evidence="3">
    <location>
        <begin position="185"/>
        <end position="208"/>
    </location>
</feature>
<name>A0A4W3HNU5_CALMI</name>
<dbReference type="GO" id="GO:0046642">
    <property type="term" value="P:negative regulation of alpha-beta T cell proliferation"/>
    <property type="evidence" value="ECO:0007669"/>
    <property type="project" value="TreeGrafter"/>
</dbReference>
<evidence type="ECO:0000259" key="5">
    <source>
        <dbReference type="PROSITE" id="PS50050"/>
    </source>
</evidence>
<reference evidence="6" key="5">
    <citation type="submission" date="2025-09" db="UniProtKB">
        <authorList>
            <consortium name="Ensembl"/>
        </authorList>
    </citation>
    <scope>IDENTIFICATION</scope>
</reference>
<dbReference type="PROSITE" id="PS00652">
    <property type="entry name" value="TNFR_NGFR_1"/>
    <property type="match status" value="1"/>
</dbReference>
<evidence type="ECO:0000313" key="6">
    <source>
        <dbReference type="Ensembl" id="ENSCMIP00000016792.1"/>
    </source>
</evidence>
<dbReference type="GO" id="GO:0009897">
    <property type="term" value="C:external side of plasma membrane"/>
    <property type="evidence" value="ECO:0007669"/>
    <property type="project" value="TreeGrafter"/>
</dbReference>
<organism evidence="6 7">
    <name type="scientific">Callorhinchus milii</name>
    <name type="common">Ghost shark</name>
    <dbReference type="NCBI Taxonomy" id="7868"/>
    <lineage>
        <taxon>Eukaryota</taxon>
        <taxon>Metazoa</taxon>
        <taxon>Chordata</taxon>
        <taxon>Craniata</taxon>
        <taxon>Vertebrata</taxon>
        <taxon>Chondrichthyes</taxon>
        <taxon>Holocephali</taxon>
        <taxon>Chimaeriformes</taxon>
        <taxon>Callorhinchidae</taxon>
        <taxon>Callorhinchus</taxon>
    </lineage>
</organism>